<dbReference type="EMBL" id="FAOP01000003">
    <property type="protein sequence ID" value="CUU03027.1"/>
    <property type="molecule type" value="Genomic_DNA"/>
</dbReference>
<evidence type="ECO:0000259" key="1">
    <source>
        <dbReference type="Pfam" id="PF18962"/>
    </source>
</evidence>
<dbReference type="STRING" id="1633631.GCA_001442925_00671"/>
<accession>A0A0S4MXH1</accession>
<accession>A0A0P1P884</accession>
<accession>A0A0P1LID0</accession>
<protein>
    <submittedName>
        <fullName evidence="3">Por secretion system C-terminal sorting domain-containing protein</fullName>
    </submittedName>
</protein>
<dbReference type="OrthoDB" id="9816167at2"/>
<proteinExistence type="predicted"/>
<evidence type="ECO:0000313" key="3">
    <source>
        <dbReference type="EMBL" id="CUU03027.1"/>
    </source>
</evidence>
<keyword evidence="5" id="KW-1185">Reference proteome</keyword>
<gene>
    <name evidence="3" type="ORF">JGI4_00671</name>
    <name evidence="2" type="ORF">JGI8_01528</name>
</gene>
<accession>A0A0P1M7Y0</accession>
<organism evidence="3 4">
    <name type="scientific">Candidatus Kryptonium thompsonii</name>
    <dbReference type="NCBI Taxonomy" id="1633631"/>
    <lineage>
        <taxon>Bacteria</taxon>
        <taxon>Pseudomonadati</taxon>
        <taxon>Candidatus Kryptoniota</taxon>
        <taxon>Candidatus Kryptonium</taxon>
    </lineage>
</organism>
<dbReference type="Gene3D" id="2.60.40.4070">
    <property type="match status" value="1"/>
</dbReference>
<evidence type="ECO:0000313" key="4">
    <source>
        <dbReference type="Proteomes" id="UP000182011"/>
    </source>
</evidence>
<dbReference type="Proteomes" id="UP000182011">
    <property type="component" value="Unassembled WGS sequence"/>
</dbReference>
<dbReference type="EMBL" id="CZVI01000023">
    <property type="protein sequence ID" value="CUS91256.1"/>
    <property type="molecule type" value="Genomic_DNA"/>
</dbReference>
<accession>A0A0P1LEJ1</accession>
<evidence type="ECO:0000313" key="2">
    <source>
        <dbReference type="EMBL" id="CUS91256.1"/>
    </source>
</evidence>
<sequence length="892" mass="102842">MKTIIFSILVLLILPLTVYSQVINFIKVENSAPSYSTVSDYSHIRVKYDPWGNVRIITYDGKRFFEVIYKNGYFSSFKPVAKGKISIPELTTTEVNFYDFEIDTSGVIHIAFTVFLRGISVFDSHKVYMFYTNSQADSVFYLGKTSFPVSSFGNSFNWLNVLKTTDNKIVINYLHFLREPSYVRLKWTQLVNHSASNIQPKYREIGLPEFSANYMGFFNAFVNKNLYVNVYQFYSTSYSDPSQDTLYTKYYFLKYDINNPSNDAIVYESGSAKRPSTLLIPTYAADYNDGSVQISKVIVNFDYNSQNYRVGSPLDNAIFTLDRENKLHVLAYSNNQATYYQFDNLPIADLSGSSLSHTVDKSKFFPFNLGNFSGSYLNFGSMAALNPNNAVFLFNHGEYLIHQLQGNFIYKIITPEIFGPYPLKELELVVKDNNIYLFNATRTYANLNDSTGILPLYEIREQNNEFRTDFDNSSIINIQFQNVPGFKYPFAKVDKNNQIHLLMFKFLKYGPAQSELGQWYYYKITNNLQVQGGYRVTAESDTVYILSPIEFDVDGNGNVHVVYFRYLENNKSVMVYTNNSSGTFATPIVIPDTLSSTVSGNWFRVKATRDGKAYIVYYNWVESKVNVIYGDLNGFTSPKLLLVHSGIDRGGGRNKVSFEVDYYGNLHCFDMSDYPQYLRYAYKVIRDSVIYVGKPYPINNLVPQFVTTAQDKDWNIYVIGVTDNEKVYYLHSLDNFQSFRTYDIANYGIFNFLPPYDEFWDYFKPLAVSERGRIYFYLGIPFDYHILGWIPILPTEVEKDGSLIPSNFILYQNYPNPFNPSTYISFDLPRNVKVKVSVYDVLGRLVKVLVDGEMPAGKHRIEFRGDGLPSGVYFYRLEAGDFMDVKKMMLIK</sequence>
<dbReference type="Pfam" id="PF18962">
    <property type="entry name" value="Por_Secre_tail"/>
    <property type="match status" value="1"/>
</dbReference>
<accession>A0A0P1MU98</accession>
<feature type="domain" description="Secretion system C-terminal sorting" evidence="1">
    <location>
        <begin position="814"/>
        <end position="889"/>
    </location>
</feature>
<name>A0A0P1LEJ1_9BACT</name>
<evidence type="ECO:0000313" key="5">
    <source>
        <dbReference type="Proteomes" id="UP000182200"/>
    </source>
</evidence>
<reference evidence="3" key="1">
    <citation type="submission" date="2015-11" db="EMBL/GenBank/DDBJ databases">
        <authorList>
            <person name="Zhang Y."/>
            <person name="Guo Z."/>
        </authorList>
    </citation>
    <scope>NUCLEOTIDE SEQUENCE [LARGE SCALE GENOMIC DNA]</scope>
    <source>
        <strain evidence="3">JGI-4</strain>
    </source>
</reference>
<dbReference type="RefSeq" id="WP_075426735.1">
    <property type="nucleotide sequence ID" value="NZ_CZVI01000023.1"/>
</dbReference>
<dbReference type="AlphaFoldDB" id="A0A0P1LEJ1"/>
<dbReference type="InterPro" id="IPR026444">
    <property type="entry name" value="Secre_tail"/>
</dbReference>
<accession>A0A0P1M8G0</accession>
<accession>A0A0P1LXL6</accession>
<accession>A0A0P1P6H6</accession>
<accession>A0A0P1MGI8</accession>
<reference evidence="4 5" key="2">
    <citation type="submission" date="2015-11" db="EMBL/GenBank/DDBJ databases">
        <authorList>
            <person name="Varghese N."/>
        </authorList>
    </citation>
    <scope>NUCLEOTIDE SEQUENCE [LARGE SCALE GENOMIC DNA]</scope>
    <source>
        <strain evidence="2 5">JGI-8</strain>
    </source>
</reference>
<dbReference type="NCBIfam" id="TIGR04183">
    <property type="entry name" value="Por_Secre_tail"/>
    <property type="match status" value="1"/>
</dbReference>
<accession>A0A0P1LRP9</accession>
<dbReference type="Proteomes" id="UP000182200">
    <property type="component" value="Unassembled WGS sequence"/>
</dbReference>